<feature type="active site" evidence="9">
    <location>
        <position position="114"/>
    </location>
</feature>
<comment type="caution">
    <text evidence="9">Lacks conserved residue(s) required for the propagation of feature annotation.</text>
</comment>
<evidence type="ECO:0000256" key="2">
    <source>
        <dbReference type="ARBA" id="ARBA00022475"/>
    </source>
</evidence>
<keyword evidence="3 9" id="KW-0645">Protease</keyword>
<dbReference type="PANTHER" id="PTHR33695:SF1">
    <property type="entry name" value="LIPOPROTEIN SIGNAL PEPTIDASE"/>
    <property type="match status" value="1"/>
</dbReference>
<organism evidence="11 12">
    <name type="scientific">Pseudomonas frederiksbergensis</name>
    <dbReference type="NCBI Taxonomy" id="104087"/>
    <lineage>
        <taxon>Bacteria</taxon>
        <taxon>Pseudomonadati</taxon>
        <taxon>Pseudomonadota</taxon>
        <taxon>Gammaproteobacteria</taxon>
        <taxon>Pseudomonadales</taxon>
        <taxon>Pseudomonadaceae</taxon>
        <taxon>Pseudomonas</taxon>
    </lineage>
</organism>
<comment type="catalytic activity">
    <reaction evidence="9">
        <text>Release of signal peptides from bacterial membrane prolipoproteins. Hydrolyzes -Xaa-Yaa-Zaa-|-(S,diacylglyceryl)Cys-, in which Xaa is hydrophobic (preferably Leu), and Yaa (Ala or Ser) and Zaa (Gly or Ala) have small, neutral side chains.</text>
        <dbReference type="EC" id="3.4.23.36"/>
    </reaction>
</comment>
<evidence type="ECO:0000256" key="1">
    <source>
        <dbReference type="ARBA" id="ARBA00006139"/>
    </source>
</evidence>
<evidence type="ECO:0000313" key="12">
    <source>
        <dbReference type="Proteomes" id="UP000030949"/>
    </source>
</evidence>
<keyword evidence="2 9" id="KW-1003">Cell membrane</keyword>
<keyword evidence="8 9" id="KW-0472">Membrane</keyword>
<evidence type="ECO:0000256" key="8">
    <source>
        <dbReference type="ARBA" id="ARBA00023136"/>
    </source>
</evidence>
<keyword evidence="6 9" id="KW-0378">Hydrolase</keyword>
<comment type="function">
    <text evidence="9">This protein specifically catalyzes the removal of signal peptides from prolipoproteins.</text>
</comment>
<comment type="caution">
    <text evidence="11">The sequence shown here is derived from an EMBL/GenBank/DDBJ whole genome shotgun (WGS) entry which is preliminary data.</text>
</comment>
<evidence type="ECO:0000256" key="3">
    <source>
        <dbReference type="ARBA" id="ARBA00022670"/>
    </source>
</evidence>
<dbReference type="GO" id="GO:0006508">
    <property type="term" value="P:proteolysis"/>
    <property type="evidence" value="ECO:0007669"/>
    <property type="project" value="UniProtKB-KW"/>
</dbReference>
<keyword evidence="4 9" id="KW-0812">Transmembrane</keyword>
<evidence type="ECO:0000313" key="11">
    <source>
        <dbReference type="EMBL" id="KHK66719.1"/>
    </source>
</evidence>
<name>A0A0B1Z6M4_9PSED</name>
<feature type="transmembrane region" description="Helical" evidence="9">
    <location>
        <begin position="89"/>
        <end position="108"/>
    </location>
</feature>
<dbReference type="PANTHER" id="PTHR33695">
    <property type="entry name" value="LIPOPROTEIN SIGNAL PEPTIDASE"/>
    <property type="match status" value="1"/>
</dbReference>
<dbReference type="Proteomes" id="UP000030949">
    <property type="component" value="Unassembled WGS sequence"/>
</dbReference>
<protein>
    <recommendedName>
        <fullName evidence="9">Lipoprotein signal peptidase</fullName>
        <ecNumber evidence="9">3.4.23.36</ecNumber>
    </recommendedName>
    <alternativeName>
        <fullName evidence="9">Prolipoprotein signal peptidase</fullName>
    </alternativeName>
    <alternativeName>
        <fullName evidence="9">Signal peptidase II</fullName>
        <shortName evidence="9">SPase II</shortName>
    </alternativeName>
</protein>
<dbReference type="Pfam" id="PF01252">
    <property type="entry name" value="Peptidase_A8"/>
    <property type="match status" value="1"/>
</dbReference>
<dbReference type="RefSeq" id="WP_046509174.1">
    <property type="nucleotide sequence ID" value="NZ_JQGJ02000002.1"/>
</dbReference>
<dbReference type="AlphaFoldDB" id="A0A0B1Z6M4"/>
<evidence type="ECO:0000256" key="5">
    <source>
        <dbReference type="ARBA" id="ARBA00022750"/>
    </source>
</evidence>
<keyword evidence="5 9" id="KW-0064">Aspartyl protease</keyword>
<accession>A0A0B1Z6M4</accession>
<feature type="transmembrane region" description="Helical" evidence="9">
    <location>
        <begin position="128"/>
        <end position="153"/>
    </location>
</feature>
<dbReference type="GO" id="GO:0004190">
    <property type="term" value="F:aspartic-type endopeptidase activity"/>
    <property type="evidence" value="ECO:0007669"/>
    <property type="project" value="UniProtKB-UniRule"/>
</dbReference>
<sequence>MPGLWWGIAAFLALFDQGLKFAIEHLYELGSSFAVGPFFNVVHARNTGAAFSFLADAGGWQRYLFVVIALAVASTLIVILRRERRWSEALGYSLVLGGAVGNLIDRSVRGFVVDYLDFHYQGWHWPAFNIADIAIVGGVLLLLVSSLVSPAMLGKR</sequence>
<feature type="active site" evidence="9">
    <location>
        <position position="132"/>
    </location>
</feature>
<evidence type="ECO:0000256" key="9">
    <source>
        <dbReference type="HAMAP-Rule" id="MF_00161"/>
    </source>
</evidence>
<evidence type="ECO:0000256" key="4">
    <source>
        <dbReference type="ARBA" id="ARBA00022692"/>
    </source>
</evidence>
<evidence type="ECO:0000256" key="6">
    <source>
        <dbReference type="ARBA" id="ARBA00022801"/>
    </source>
</evidence>
<evidence type="ECO:0000256" key="7">
    <source>
        <dbReference type="ARBA" id="ARBA00022989"/>
    </source>
</evidence>
<dbReference type="EC" id="3.4.23.36" evidence="9"/>
<reference evidence="12" key="1">
    <citation type="submission" date="2015-03" db="EMBL/GenBank/DDBJ databases">
        <title>Pseudomonas frederiksbergensis hydrocarbon degrader.</title>
        <authorList>
            <person name="Brown L.M."/>
            <person name="Ruiz O.N."/>
            <person name="Mueller S."/>
            <person name="Gunasekera T.S."/>
        </authorList>
    </citation>
    <scope>NUCLEOTIDE SEQUENCE [LARGE SCALE GENOMIC DNA]</scope>
    <source>
        <strain evidence="12">SI8</strain>
    </source>
</reference>
<dbReference type="PRINTS" id="PR00781">
    <property type="entry name" value="LIPOSIGPTASE"/>
</dbReference>
<dbReference type="NCBIfam" id="TIGR00077">
    <property type="entry name" value="lspA"/>
    <property type="match status" value="1"/>
</dbReference>
<comment type="subcellular location">
    <subcellularLocation>
        <location evidence="9">Cell membrane</location>
        <topology evidence="9">Multi-pass membrane protein</topology>
    </subcellularLocation>
</comment>
<proteinExistence type="inferred from homology"/>
<dbReference type="HAMAP" id="MF_00161">
    <property type="entry name" value="LspA"/>
    <property type="match status" value="1"/>
</dbReference>
<dbReference type="OrthoDB" id="9810259at2"/>
<dbReference type="UniPathway" id="UPA00665"/>
<evidence type="ECO:0000256" key="10">
    <source>
        <dbReference type="RuleBase" id="RU004181"/>
    </source>
</evidence>
<dbReference type="GO" id="GO:0005886">
    <property type="term" value="C:plasma membrane"/>
    <property type="evidence" value="ECO:0007669"/>
    <property type="project" value="UniProtKB-SubCell"/>
</dbReference>
<dbReference type="EMBL" id="JQGJ01000001">
    <property type="protein sequence ID" value="KHK66719.1"/>
    <property type="molecule type" value="Genomic_DNA"/>
</dbReference>
<keyword evidence="7 9" id="KW-1133">Transmembrane helix</keyword>
<dbReference type="InterPro" id="IPR001872">
    <property type="entry name" value="Peptidase_A8"/>
</dbReference>
<gene>
    <name evidence="9" type="primary">lspA</name>
    <name evidence="11" type="ORF">JZ00_02445</name>
</gene>
<comment type="pathway">
    <text evidence="9">Protein modification; lipoprotein biosynthesis (signal peptide cleavage).</text>
</comment>
<comment type="similarity">
    <text evidence="1 9 10">Belongs to the peptidase A8 family.</text>
</comment>
<feature type="transmembrane region" description="Helical" evidence="9">
    <location>
        <begin position="60"/>
        <end position="80"/>
    </location>
</feature>